<comment type="caution">
    <text evidence="1">The sequence shown here is derived from an EMBL/GenBank/DDBJ whole genome shotgun (WGS) entry which is preliminary data.</text>
</comment>
<sequence>MIFEYAVEPALLNAWKDRNTASYIKEQFGLGKNRLVSRFPRHWKKMAYSSCTAGDDMEQKRVEELITRLSEHMVIRKEYGWRLGASWRENAENEHQRVPFHAILAQDNPTANPAVLVNDDIIDATPLWRTQSGGIVRRKAADMAGAVRSMLCCCNTAIFIDPHFMPDNIRYRTSLQAFLFELTALRPKSLPTRVEVHTNAEKCEIGFFCDTCNEKLPQIIPAGLKVAFIRWKRRPDGQKLHNRYILTDLGGVKFQHGLDEGDDGETDDIDLLNREQYELRWNQYAGDKPAFDLEKSPFEIIGQWVPPN</sequence>
<accession>A0A3A4P3U7</accession>
<evidence type="ECO:0000313" key="1">
    <source>
        <dbReference type="EMBL" id="RJP24020.1"/>
    </source>
</evidence>
<dbReference type="EMBL" id="QZKU01000041">
    <property type="protein sequence ID" value="RJP24020.1"/>
    <property type="molecule type" value="Genomic_DNA"/>
</dbReference>
<evidence type="ECO:0000313" key="2">
    <source>
        <dbReference type="Proteomes" id="UP000265882"/>
    </source>
</evidence>
<gene>
    <name evidence="1" type="ORF">C4520_04815</name>
</gene>
<reference evidence="1 2" key="1">
    <citation type="journal article" date="2017" name="ISME J.">
        <title>Energy and carbon metabolisms in a deep terrestrial subsurface fluid microbial community.</title>
        <authorList>
            <person name="Momper L."/>
            <person name="Jungbluth S.P."/>
            <person name="Lee M.D."/>
            <person name="Amend J.P."/>
        </authorList>
    </citation>
    <scope>NUCLEOTIDE SEQUENCE [LARGE SCALE GENOMIC DNA]</scope>
    <source>
        <strain evidence="1">SURF_5</strain>
    </source>
</reference>
<dbReference type="AlphaFoldDB" id="A0A3A4P3U7"/>
<organism evidence="1 2">
    <name type="scientific">Abyssobacteria bacterium (strain SURF_5)</name>
    <dbReference type="NCBI Taxonomy" id="2093360"/>
    <lineage>
        <taxon>Bacteria</taxon>
        <taxon>Pseudomonadati</taxon>
        <taxon>Candidatus Hydrogenedentota</taxon>
        <taxon>Candidatus Abyssobacteria</taxon>
    </lineage>
</organism>
<name>A0A3A4P3U7_ABYX5</name>
<proteinExistence type="predicted"/>
<protein>
    <submittedName>
        <fullName evidence="1">Uncharacterized protein</fullName>
    </submittedName>
</protein>
<dbReference type="Proteomes" id="UP000265882">
    <property type="component" value="Unassembled WGS sequence"/>
</dbReference>